<accession>A0A0C2WNN3</accession>
<feature type="transmembrane region" description="Helical" evidence="6">
    <location>
        <begin position="341"/>
        <end position="365"/>
    </location>
</feature>
<keyword evidence="3 6" id="KW-0812">Transmembrane</keyword>
<comment type="subcellular location">
    <subcellularLocation>
        <location evidence="1">Membrane</location>
        <topology evidence="1">Multi-pass membrane protein</topology>
    </subcellularLocation>
</comment>
<proteinExistence type="predicted"/>
<protein>
    <recommendedName>
        <fullName evidence="7">Major facilitator superfamily (MFS) profile domain-containing protein</fullName>
    </recommendedName>
</protein>
<evidence type="ECO:0000259" key="7">
    <source>
        <dbReference type="PROSITE" id="PS50850"/>
    </source>
</evidence>
<sequence length="504" mass="56958">MSEVSSQEKGSTNQGSQDETEDKKLVWKVDLNLLPILTLLYLLSYLDRTSIGNAKYTSYRPDRSQDVHMAPDDYNTALAIFFVAYVAHEIPANVCNLRLFSFQSLKRFNPRVWLPSLTLVWSIVTIFQAFVTNRAGLFVIRYLLGAFEAGLFPGAVYVFSVYYTRRERSWRVSILFGGAALAGAFGGLLAYVLGLMDGIGGKRGWQWIFIVEGLLTAVVSVAGYFIVPTWSHKASFLTEDERTRLLNRLKADSDAGEKERFRRRYVLQAFADHLVWAYALLFHGFSFAQYSLSLFMPTLIANMGYQSWKAQLMTIPPNAAACILLWLTVWLSSRINMKAPFIIGSAVIARPIAQHLPFDAGYIILLTTKTAGAQYTGVHFAAIGIFTGNGLLLSWPSENVSGQTKRAVALAIQIAIGDLGAVSGVLVYRPSLSSNNYRTPHIIAIGYLIFGMFWAAYLWFWMGRANVERKRRLQNLDQIERERCRQVEMRQEQGDRNIYYRFVL</sequence>
<keyword evidence="5 6" id="KW-0472">Membrane</keyword>
<feature type="domain" description="Major facilitator superfamily (MFS) profile" evidence="7">
    <location>
        <begin position="33"/>
        <end position="466"/>
    </location>
</feature>
<feature type="transmembrane region" description="Helical" evidence="6">
    <location>
        <begin position="407"/>
        <end position="428"/>
    </location>
</feature>
<evidence type="ECO:0000256" key="1">
    <source>
        <dbReference type="ARBA" id="ARBA00004141"/>
    </source>
</evidence>
<feature type="transmembrane region" description="Helical" evidence="6">
    <location>
        <begin position="205"/>
        <end position="227"/>
    </location>
</feature>
<gene>
    <name evidence="8" type="ORF">M378DRAFT_79918</name>
</gene>
<dbReference type="InterPro" id="IPR011701">
    <property type="entry name" value="MFS"/>
</dbReference>
<dbReference type="EMBL" id="KN818261">
    <property type="protein sequence ID" value="KIL63222.1"/>
    <property type="molecule type" value="Genomic_DNA"/>
</dbReference>
<dbReference type="Gene3D" id="1.20.1250.20">
    <property type="entry name" value="MFS general substrate transporter like domains"/>
    <property type="match status" value="2"/>
</dbReference>
<keyword evidence="2" id="KW-0813">Transport</keyword>
<dbReference type="PANTHER" id="PTHR43791:SF22">
    <property type="entry name" value="TRANSPORTER, PUTATIVE (AFU_ORTHOLOGUE AFUA_6G11320)-RELATED"/>
    <property type="match status" value="1"/>
</dbReference>
<dbReference type="PROSITE" id="PS50850">
    <property type="entry name" value="MFS"/>
    <property type="match status" value="1"/>
</dbReference>
<dbReference type="STRING" id="946122.A0A0C2WNN3"/>
<name>A0A0C2WNN3_AMAMK</name>
<feature type="transmembrane region" description="Helical" evidence="6">
    <location>
        <begin position="377"/>
        <end position="395"/>
    </location>
</feature>
<dbReference type="InterPro" id="IPR036259">
    <property type="entry name" value="MFS_trans_sf"/>
</dbReference>
<keyword evidence="4 6" id="KW-1133">Transmembrane helix</keyword>
<dbReference type="GO" id="GO:0022857">
    <property type="term" value="F:transmembrane transporter activity"/>
    <property type="evidence" value="ECO:0007669"/>
    <property type="project" value="InterPro"/>
</dbReference>
<dbReference type="FunFam" id="1.20.1250.20:FF:000057">
    <property type="entry name" value="MFS general substrate transporter"/>
    <property type="match status" value="1"/>
</dbReference>
<evidence type="ECO:0000256" key="5">
    <source>
        <dbReference type="ARBA" id="ARBA00023136"/>
    </source>
</evidence>
<dbReference type="SUPFAM" id="SSF103473">
    <property type="entry name" value="MFS general substrate transporter"/>
    <property type="match status" value="1"/>
</dbReference>
<keyword evidence="9" id="KW-1185">Reference proteome</keyword>
<feature type="transmembrane region" description="Helical" evidence="6">
    <location>
        <begin position="174"/>
        <end position="193"/>
    </location>
</feature>
<dbReference type="Pfam" id="PF07690">
    <property type="entry name" value="MFS_1"/>
    <property type="match status" value="1"/>
</dbReference>
<reference evidence="8 9" key="1">
    <citation type="submission" date="2014-04" db="EMBL/GenBank/DDBJ databases">
        <title>Evolutionary Origins and Diversification of the Mycorrhizal Mutualists.</title>
        <authorList>
            <consortium name="DOE Joint Genome Institute"/>
            <consortium name="Mycorrhizal Genomics Consortium"/>
            <person name="Kohler A."/>
            <person name="Kuo A."/>
            <person name="Nagy L.G."/>
            <person name="Floudas D."/>
            <person name="Copeland A."/>
            <person name="Barry K.W."/>
            <person name="Cichocki N."/>
            <person name="Veneault-Fourrey C."/>
            <person name="LaButti K."/>
            <person name="Lindquist E.A."/>
            <person name="Lipzen A."/>
            <person name="Lundell T."/>
            <person name="Morin E."/>
            <person name="Murat C."/>
            <person name="Riley R."/>
            <person name="Ohm R."/>
            <person name="Sun H."/>
            <person name="Tunlid A."/>
            <person name="Henrissat B."/>
            <person name="Grigoriev I.V."/>
            <person name="Hibbett D.S."/>
            <person name="Martin F."/>
        </authorList>
    </citation>
    <scope>NUCLEOTIDE SEQUENCE [LARGE SCALE GENOMIC DNA]</scope>
    <source>
        <strain evidence="8 9">Koide BX008</strain>
    </source>
</reference>
<evidence type="ECO:0000256" key="3">
    <source>
        <dbReference type="ARBA" id="ARBA00022692"/>
    </source>
</evidence>
<feature type="transmembrane region" description="Helical" evidence="6">
    <location>
        <begin position="112"/>
        <end position="130"/>
    </location>
</feature>
<feature type="transmembrane region" description="Helical" evidence="6">
    <location>
        <begin position="440"/>
        <end position="462"/>
    </location>
</feature>
<evidence type="ECO:0000256" key="6">
    <source>
        <dbReference type="SAM" id="Phobius"/>
    </source>
</evidence>
<dbReference type="InterPro" id="IPR020846">
    <property type="entry name" value="MFS_dom"/>
</dbReference>
<dbReference type="InParanoid" id="A0A0C2WNN3"/>
<dbReference type="Proteomes" id="UP000054549">
    <property type="component" value="Unassembled WGS sequence"/>
</dbReference>
<feature type="transmembrane region" description="Helical" evidence="6">
    <location>
        <begin position="142"/>
        <end position="162"/>
    </location>
</feature>
<dbReference type="PANTHER" id="PTHR43791">
    <property type="entry name" value="PERMEASE-RELATED"/>
    <property type="match status" value="1"/>
</dbReference>
<dbReference type="GO" id="GO:0016020">
    <property type="term" value="C:membrane"/>
    <property type="evidence" value="ECO:0007669"/>
    <property type="project" value="UniProtKB-SubCell"/>
</dbReference>
<evidence type="ECO:0000256" key="4">
    <source>
        <dbReference type="ARBA" id="ARBA00022989"/>
    </source>
</evidence>
<dbReference type="HOGENOM" id="CLU_001265_0_1_1"/>
<dbReference type="OrthoDB" id="2962993at2759"/>
<organism evidence="8 9">
    <name type="scientific">Amanita muscaria (strain Koide BX008)</name>
    <dbReference type="NCBI Taxonomy" id="946122"/>
    <lineage>
        <taxon>Eukaryota</taxon>
        <taxon>Fungi</taxon>
        <taxon>Dikarya</taxon>
        <taxon>Basidiomycota</taxon>
        <taxon>Agaricomycotina</taxon>
        <taxon>Agaricomycetes</taxon>
        <taxon>Agaricomycetidae</taxon>
        <taxon>Agaricales</taxon>
        <taxon>Pluteineae</taxon>
        <taxon>Amanitaceae</taxon>
        <taxon>Amanita</taxon>
    </lineage>
</organism>
<evidence type="ECO:0000313" key="8">
    <source>
        <dbReference type="EMBL" id="KIL63222.1"/>
    </source>
</evidence>
<evidence type="ECO:0000313" key="9">
    <source>
        <dbReference type="Proteomes" id="UP000054549"/>
    </source>
</evidence>
<dbReference type="AlphaFoldDB" id="A0A0C2WNN3"/>
<feature type="transmembrane region" description="Helical" evidence="6">
    <location>
        <begin position="270"/>
        <end position="290"/>
    </location>
</feature>
<feature type="transmembrane region" description="Helical" evidence="6">
    <location>
        <begin position="310"/>
        <end position="329"/>
    </location>
</feature>
<evidence type="ECO:0000256" key="2">
    <source>
        <dbReference type="ARBA" id="ARBA00022448"/>
    </source>
</evidence>